<keyword evidence="1" id="KW-0472">Membrane</keyword>
<feature type="transmembrane region" description="Helical" evidence="1">
    <location>
        <begin position="269"/>
        <end position="288"/>
    </location>
</feature>
<reference evidence="3" key="1">
    <citation type="journal article" date="2021" name="PeerJ">
        <title>Extensive microbial diversity within the chicken gut microbiome revealed by metagenomics and culture.</title>
        <authorList>
            <person name="Gilroy R."/>
            <person name="Ravi A."/>
            <person name="Getino M."/>
            <person name="Pursley I."/>
            <person name="Horton D.L."/>
            <person name="Alikhan N.F."/>
            <person name="Baker D."/>
            <person name="Gharbi K."/>
            <person name="Hall N."/>
            <person name="Watson M."/>
            <person name="Adriaenssens E.M."/>
            <person name="Foster-Nyarko E."/>
            <person name="Jarju S."/>
            <person name="Secka A."/>
            <person name="Antonio M."/>
            <person name="Oren A."/>
            <person name="Chaudhuri R.R."/>
            <person name="La Ragione R."/>
            <person name="Hildebrand F."/>
            <person name="Pallen M.J."/>
        </authorList>
    </citation>
    <scope>NUCLEOTIDE SEQUENCE</scope>
    <source>
        <strain evidence="3">ChiGjej1B1-98</strain>
    </source>
</reference>
<proteinExistence type="predicted"/>
<evidence type="ECO:0000313" key="4">
    <source>
        <dbReference type="Proteomes" id="UP000824005"/>
    </source>
</evidence>
<sequence length="385" mass="41693">MLMLIAAANVSWFLWGREASETGPHLLDGSVLDRVAQFVMIVTVDGRIYPLFAFLFGYGMVQFVRSRLARNEPYREVRRMLRRRHWTMLLLIGPLHAALLFMGDIVAAYGLVALILVALFFDRQERTLWICVWILVGLWALNAVSSIIGGVAMAVFSPDLIPLMSKGMPDIQGMTVGQENYLWSIVGRLGMWAAGGLLQGIFSAVPITILLGWIAARRGILDDPASHKPLLQRVALFGIAIGWIGGLPSALTHMGVLTVPSWTFAGLDTLSGAAGALGYVALFGLLAAHWQTTPPAPVRWIAAAGKRSLTFYLWQSLIFAPLFSAWGFGIGGTVGTATALGIAMLVWLASIPLAVLLERKGARGPAEAVLRRITYGRGVTAKSKG</sequence>
<evidence type="ECO:0000256" key="1">
    <source>
        <dbReference type="SAM" id="Phobius"/>
    </source>
</evidence>
<dbReference type="EMBL" id="DXDC01000471">
    <property type="protein sequence ID" value="HIY67693.1"/>
    <property type="molecule type" value="Genomic_DNA"/>
</dbReference>
<comment type="caution">
    <text evidence="3">The sequence shown here is derived from an EMBL/GenBank/DDBJ whole genome shotgun (WGS) entry which is preliminary data.</text>
</comment>
<evidence type="ECO:0000259" key="2">
    <source>
        <dbReference type="Pfam" id="PF04235"/>
    </source>
</evidence>
<feature type="transmembrane region" description="Helical" evidence="1">
    <location>
        <begin position="105"/>
        <end position="121"/>
    </location>
</feature>
<name>A0A9D1YYQ3_9MICO</name>
<keyword evidence="1" id="KW-1133">Transmembrane helix</keyword>
<feature type="transmembrane region" description="Helical" evidence="1">
    <location>
        <begin position="234"/>
        <end position="257"/>
    </location>
</feature>
<dbReference type="InterPro" id="IPR007349">
    <property type="entry name" value="DUF418"/>
</dbReference>
<dbReference type="Pfam" id="PF04235">
    <property type="entry name" value="DUF418"/>
    <property type="match status" value="1"/>
</dbReference>
<feature type="transmembrane region" description="Helical" evidence="1">
    <location>
        <begin position="309"/>
        <end position="328"/>
    </location>
</feature>
<keyword evidence="1" id="KW-0812">Transmembrane</keyword>
<organism evidence="3 4">
    <name type="scientific">Candidatus Agrococcus pullicola</name>
    <dbReference type="NCBI Taxonomy" id="2838429"/>
    <lineage>
        <taxon>Bacteria</taxon>
        <taxon>Bacillati</taxon>
        <taxon>Actinomycetota</taxon>
        <taxon>Actinomycetes</taxon>
        <taxon>Micrococcales</taxon>
        <taxon>Microbacteriaceae</taxon>
        <taxon>Agrococcus</taxon>
    </lineage>
</organism>
<evidence type="ECO:0000313" key="3">
    <source>
        <dbReference type="EMBL" id="HIY67693.1"/>
    </source>
</evidence>
<accession>A0A9D1YYQ3</accession>
<feature type="transmembrane region" description="Helical" evidence="1">
    <location>
        <begin position="189"/>
        <end position="214"/>
    </location>
</feature>
<protein>
    <submittedName>
        <fullName evidence="3">DUF418 domain-containing protein</fullName>
    </submittedName>
</protein>
<dbReference type="PANTHER" id="PTHR30590">
    <property type="entry name" value="INNER MEMBRANE PROTEIN"/>
    <property type="match status" value="1"/>
</dbReference>
<dbReference type="PANTHER" id="PTHR30590:SF2">
    <property type="entry name" value="INNER MEMBRANE PROTEIN"/>
    <property type="match status" value="1"/>
</dbReference>
<feature type="transmembrane region" description="Helical" evidence="1">
    <location>
        <begin position="334"/>
        <end position="357"/>
    </location>
</feature>
<feature type="domain" description="DUF418" evidence="2">
    <location>
        <begin position="215"/>
        <end position="376"/>
    </location>
</feature>
<gene>
    <name evidence="3" type="ORF">H9830_15615</name>
</gene>
<dbReference type="AlphaFoldDB" id="A0A9D1YYQ3"/>
<dbReference type="InterPro" id="IPR052529">
    <property type="entry name" value="Bact_Transport_Assoc"/>
</dbReference>
<dbReference type="Proteomes" id="UP000824005">
    <property type="component" value="Unassembled WGS sequence"/>
</dbReference>
<feature type="transmembrane region" description="Helical" evidence="1">
    <location>
        <begin position="128"/>
        <end position="156"/>
    </location>
</feature>
<reference evidence="3" key="2">
    <citation type="submission" date="2021-04" db="EMBL/GenBank/DDBJ databases">
        <authorList>
            <person name="Gilroy R."/>
        </authorList>
    </citation>
    <scope>NUCLEOTIDE SEQUENCE</scope>
    <source>
        <strain evidence="3">ChiGjej1B1-98</strain>
    </source>
</reference>